<evidence type="ECO:0000259" key="4">
    <source>
        <dbReference type="Pfam" id="PF01408"/>
    </source>
</evidence>
<dbReference type="Gene3D" id="3.30.360.10">
    <property type="entry name" value="Dihydrodipicolinate Reductase, domain 2"/>
    <property type="match status" value="1"/>
</dbReference>
<dbReference type="SUPFAM" id="SSF55347">
    <property type="entry name" value="Glyceraldehyde-3-phosphate dehydrogenase-like, C-terminal domain"/>
    <property type="match status" value="1"/>
</dbReference>
<comment type="caution">
    <text evidence="6">The sequence shown here is derived from an EMBL/GenBank/DDBJ whole genome shotgun (WGS) entry which is preliminary data.</text>
</comment>
<dbReference type="PANTHER" id="PTHR43708">
    <property type="entry name" value="CONSERVED EXPRESSED OXIDOREDUCTASE (EUROFUNG)"/>
    <property type="match status" value="1"/>
</dbReference>
<sequence length="379" mass="39913">MSRFATVDAAGPLRVVLVGAGNMGRHWLDVIAETPEVELVGLVDLDLPLARRALAERGLSVTVGESLTQVAGDAGAQAVIDVTVPPAHHAVNTEALFAGLPVLCEKPIAPTVAQSLSLAAAAEASGQLLMTSQSRRYYAALAELKDALGALGPIGIVTTEFFKAPHFGGFRDEMAHPLLVDMAIHAFDVSRYLLDAEPVSVDCRTFNPSWSWYRGDAAATAVFEFEGGTRYTFTGSWCSPGFETSWNGSWRISGAGGTALWDGEGRPEVEYVEGAGPGDVTRATLPTAVRPEIAGALDEFVDALRTGRTPSGDVHANVFSLAMVEGAVRSAETLGTVSLEAVLEDGYRDALASERREDVRGVLESWGSAAAGLRTKGVA</sequence>
<evidence type="ECO:0000256" key="3">
    <source>
        <dbReference type="ARBA" id="ARBA00023027"/>
    </source>
</evidence>
<accession>A0ABP8AZR1</accession>
<name>A0ABP8AZR1_9MICO</name>
<keyword evidence="3" id="KW-0520">NAD</keyword>
<feature type="domain" description="Gfo/Idh/MocA-like oxidoreductase N-terminal" evidence="4">
    <location>
        <begin position="13"/>
        <end position="131"/>
    </location>
</feature>
<dbReference type="Pfam" id="PF22725">
    <property type="entry name" value="GFO_IDH_MocA_C3"/>
    <property type="match status" value="1"/>
</dbReference>
<evidence type="ECO:0000256" key="2">
    <source>
        <dbReference type="ARBA" id="ARBA00023002"/>
    </source>
</evidence>
<dbReference type="EMBL" id="BAABBX010000017">
    <property type="protein sequence ID" value="GAA4194644.1"/>
    <property type="molecule type" value="Genomic_DNA"/>
</dbReference>
<dbReference type="Pfam" id="PF01408">
    <property type="entry name" value="GFO_IDH_MocA"/>
    <property type="match status" value="1"/>
</dbReference>
<dbReference type="InterPro" id="IPR055170">
    <property type="entry name" value="GFO_IDH_MocA-like_dom"/>
</dbReference>
<evidence type="ECO:0000313" key="6">
    <source>
        <dbReference type="EMBL" id="GAA4194644.1"/>
    </source>
</evidence>
<evidence type="ECO:0000259" key="5">
    <source>
        <dbReference type="Pfam" id="PF22725"/>
    </source>
</evidence>
<dbReference type="InterPro" id="IPR036291">
    <property type="entry name" value="NAD(P)-bd_dom_sf"/>
</dbReference>
<organism evidence="6 7">
    <name type="scientific">Gryllotalpicola kribbensis</name>
    <dbReference type="NCBI Taxonomy" id="993084"/>
    <lineage>
        <taxon>Bacteria</taxon>
        <taxon>Bacillati</taxon>
        <taxon>Actinomycetota</taxon>
        <taxon>Actinomycetes</taxon>
        <taxon>Micrococcales</taxon>
        <taxon>Microbacteriaceae</taxon>
        <taxon>Gryllotalpicola</taxon>
    </lineage>
</organism>
<feature type="domain" description="GFO/IDH/MocA-like oxidoreductase" evidence="5">
    <location>
        <begin position="149"/>
        <end position="259"/>
    </location>
</feature>
<keyword evidence="7" id="KW-1185">Reference proteome</keyword>
<dbReference type="PANTHER" id="PTHR43708:SF5">
    <property type="entry name" value="CONSERVED EXPRESSED OXIDOREDUCTASE (EUROFUNG)-RELATED"/>
    <property type="match status" value="1"/>
</dbReference>
<evidence type="ECO:0000256" key="1">
    <source>
        <dbReference type="ARBA" id="ARBA00010928"/>
    </source>
</evidence>
<reference evidence="7" key="1">
    <citation type="journal article" date="2019" name="Int. J. Syst. Evol. Microbiol.">
        <title>The Global Catalogue of Microorganisms (GCM) 10K type strain sequencing project: providing services to taxonomists for standard genome sequencing and annotation.</title>
        <authorList>
            <consortium name="The Broad Institute Genomics Platform"/>
            <consortium name="The Broad Institute Genome Sequencing Center for Infectious Disease"/>
            <person name="Wu L."/>
            <person name="Ma J."/>
        </authorList>
    </citation>
    <scope>NUCLEOTIDE SEQUENCE [LARGE SCALE GENOMIC DNA]</scope>
    <source>
        <strain evidence="7">JCM 17593</strain>
    </source>
</reference>
<protein>
    <submittedName>
        <fullName evidence="6">Gfo/Idh/MocA family oxidoreductase</fullName>
    </submittedName>
</protein>
<dbReference type="SUPFAM" id="SSF51735">
    <property type="entry name" value="NAD(P)-binding Rossmann-fold domains"/>
    <property type="match status" value="1"/>
</dbReference>
<gene>
    <name evidence="6" type="ORF">GCM10022288_30330</name>
</gene>
<dbReference type="InterPro" id="IPR051317">
    <property type="entry name" value="Gfo/Idh/MocA_oxidoreduct"/>
</dbReference>
<dbReference type="RefSeq" id="WP_344778450.1">
    <property type="nucleotide sequence ID" value="NZ_BAABBX010000017.1"/>
</dbReference>
<evidence type="ECO:0000313" key="7">
    <source>
        <dbReference type="Proteomes" id="UP001500213"/>
    </source>
</evidence>
<keyword evidence="2" id="KW-0560">Oxidoreductase</keyword>
<proteinExistence type="inferred from homology"/>
<comment type="similarity">
    <text evidence="1">Belongs to the Gfo/Idh/MocA family.</text>
</comment>
<dbReference type="Gene3D" id="3.40.50.720">
    <property type="entry name" value="NAD(P)-binding Rossmann-like Domain"/>
    <property type="match status" value="1"/>
</dbReference>
<dbReference type="Proteomes" id="UP001500213">
    <property type="component" value="Unassembled WGS sequence"/>
</dbReference>
<dbReference type="InterPro" id="IPR000683">
    <property type="entry name" value="Gfo/Idh/MocA-like_OxRdtase_N"/>
</dbReference>